<dbReference type="InterPro" id="IPR011642">
    <property type="entry name" value="Gate_dom"/>
</dbReference>
<comment type="function">
    <text evidence="1 17">Probable transporter of a GTP-driven Fe(2+) uptake system.</text>
</comment>
<dbReference type="InterPro" id="IPR050860">
    <property type="entry name" value="FeoB_GTPase"/>
</dbReference>
<feature type="binding site" evidence="15">
    <location>
        <begin position="142"/>
        <end position="144"/>
    </location>
    <ligand>
        <name>GTP</name>
        <dbReference type="ChEBI" id="CHEBI:37565"/>
        <label>1</label>
    </ligand>
</feature>
<dbReference type="CDD" id="cd01879">
    <property type="entry name" value="FeoB"/>
    <property type="match status" value="1"/>
</dbReference>
<evidence type="ECO:0000256" key="5">
    <source>
        <dbReference type="ARBA" id="ARBA00022496"/>
    </source>
</evidence>
<keyword evidence="8 15" id="KW-0547">Nucleotide-binding</keyword>
<feature type="transmembrane region" description="Helical" evidence="17">
    <location>
        <begin position="431"/>
        <end position="452"/>
    </location>
</feature>
<dbReference type="NCBIfam" id="TIGR00437">
    <property type="entry name" value="feoB"/>
    <property type="match status" value="1"/>
</dbReference>
<reference evidence="19 20" key="1">
    <citation type="submission" date="2018-07" db="EMBL/GenBank/DDBJ databases">
        <title>GABA Modulating Bacteria of the Human Gut Microbiota.</title>
        <authorList>
            <person name="Strandwitz P."/>
            <person name="Kim K.H."/>
            <person name="Terekhova D."/>
            <person name="Liu J.K."/>
            <person name="Sharma A."/>
            <person name="Levering J."/>
            <person name="Mcdonald D."/>
            <person name="Dietrich D."/>
            <person name="Ramadhar T.R."/>
            <person name="Lekbua A."/>
            <person name="Mroue N."/>
            <person name="Liston C."/>
            <person name="Stewart E.J."/>
            <person name="Dubin M.J."/>
            <person name="Zengler K."/>
            <person name="Knight R."/>
            <person name="Gilbert J.A."/>
            <person name="Clardy J."/>
            <person name="Lewis K."/>
        </authorList>
    </citation>
    <scope>NUCLEOTIDE SEQUENCE [LARGE SCALE GENOMIC DNA]</scope>
    <source>
        <strain evidence="19 20">KLE1738</strain>
    </source>
</reference>
<feature type="binding site" evidence="15">
    <location>
        <begin position="33"/>
        <end position="37"/>
    </location>
    <ligand>
        <name>GTP</name>
        <dbReference type="ChEBI" id="CHEBI:37565"/>
        <label>1</label>
    </ligand>
</feature>
<evidence type="ECO:0000256" key="15">
    <source>
        <dbReference type="PIRSR" id="PIRSR603373-1"/>
    </source>
</evidence>
<gene>
    <name evidence="19" type="primary">feoB</name>
    <name evidence="19" type="ORF">DV520_11680</name>
</gene>
<feature type="binding site" evidence="15">
    <location>
        <begin position="8"/>
        <end position="15"/>
    </location>
    <ligand>
        <name>GTP</name>
        <dbReference type="ChEBI" id="CHEBI:37565"/>
        <label>1</label>
    </ligand>
</feature>
<feature type="domain" description="FeoB-type G" evidence="18">
    <location>
        <begin position="1"/>
        <end position="162"/>
    </location>
</feature>
<keyword evidence="16" id="KW-0460">Magnesium</keyword>
<comment type="similarity">
    <text evidence="17">Belongs to the TRAFAC class TrmE-Era-EngA-EngB-Septin-like GTPase superfamily. FeoB GTPase (TC 9.A.8) family.</text>
</comment>
<dbReference type="Pfam" id="PF17910">
    <property type="entry name" value="FeoB_Cyto"/>
    <property type="match status" value="1"/>
</dbReference>
<dbReference type="Pfam" id="PF07664">
    <property type="entry name" value="FeoB_C"/>
    <property type="match status" value="1"/>
</dbReference>
<dbReference type="InterPro" id="IPR011640">
    <property type="entry name" value="Fe2_transport_prot_B_C"/>
</dbReference>
<feature type="transmembrane region" description="Helical" evidence="17">
    <location>
        <begin position="524"/>
        <end position="543"/>
    </location>
</feature>
<evidence type="ECO:0000259" key="18">
    <source>
        <dbReference type="PROSITE" id="PS51711"/>
    </source>
</evidence>
<feature type="binding site" evidence="16">
    <location>
        <position position="20"/>
    </location>
    <ligand>
        <name>Mg(2+)</name>
        <dbReference type="ChEBI" id="CHEBI:18420"/>
        <label>2</label>
    </ligand>
</feature>
<dbReference type="FunFam" id="3.40.50.300:FF:000426">
    <property type="entry name" value="Ferrous iron transport protein B"/>
    <property type="match status" value="1"/>
</dbReference>
<dbReference type="GO" id="GO:0015093">
    <property type="term" value="F:ferrous iron transmembrane transporter activity"/>
    <property type="evidence" value="ECO:0007669"/>
    <property type="project" value="UniProtKB-UniRule"/>
</dbReference>
<sequence>MVTIALAGNPNAGKTTLFNALTGDNQFVGNWPGVTVERREGGWREDPSVRFVDLPGVYSLSPDTPEEVVTRRFLVEQRPDALLNLVDGTNLERNLYLTTQLLELGIPMVVAVNRADLLERRGQKLNRDLLSRRLGCPVVVLSAARGTGVAEAAQAAAAAARRGEPVKPAPLFPPRARRALEDVEILASDHLPAAGRAWYLVKLFEGDQAVDQALGVGLALRQRLEVVIAACERDLEDDREEIIAAGRYAFAGTLARRCLTRGQGGQSLSQRLDRLLLHRVLALPLLAVILLGMFWVSICLVGGWAEGASQTLWQGSWTFLGREHLGVVPLLAYGLEKLSCAPWLTALLVDGVAAGVGAVLVFLPQLATLFLCLTFLEGCGYLSRGAYLLDRGVRRFGLSGKSVVPYVLSCGCGVPGILACRTIRRTSCRRLTAMTATFLPCGAKLPVIALVAGTVIPGGWWVAPLAYLVGVAAALLSSWLLSGSPWFPREDVPFWMELPDYRLPPLGELLRGTGQRLGAFLRKAGSLLLLASVAVWFAASFGWEQGGFGELSSGALSGSLLAGVGRYLAPLFAPLGWGDWRLVVAACSGLLAKESIVSTLGVLCPGGLAGLSLTVPAALSFLLFNLLCAPCLAALAALRQEMASPRHFWFAVAYQTALAWLTAFGVYQVGTLLLRL</sequence>
<comment type="caution">
    <text evidence="17">Lacks conserved residue(s) required for the propagation of feature annotation.</text>
</comment>
<evidence type="ECO:0000256" key="9">
    <source>
        <dbReference type="ARBA" id="ARBA00022989"/>
    </source>
</evidence>
<dbReference type="AlphaFoldDB" id="A0A3E2B0N9"/>
<keyword evidence="13 17" id="KW-0472">Membrane</keyword>
<evidence type="ECO:0000256" key="10">
    <source>
        <dbReference type="ARBA" id="ARBA00023004"/>
    </source>
</evidence>
<feature type="binding site" evidence="16">
    <location>
        <position position="22"/>
    </location>
    <ligand>
        <name>Mg(2+)</name>
        <dbReference type="ChEBI" id="CHEBI:18420"/>
        <label>1</label>
    </ligand>
</feature>
<evidence type="ECO:0000256" key="7">
    <source>
        <dbReference type="ARBA" id="ARBA00022692"/>
    </source>
</evidence>
<feature type="transmembrane region" description="Helical" evidence="17">
    <location>
        <begin position="615"/>
        <end position="636"/>
    </location>
</feature>
<dbReference type="SUPFAM" id="SSF52540">
    <property type="entry name" value="P-loop containing nucleoside triphosphate hydrolases"/>
    <property type="match status" value="1"/>
</dbReference>
<keyword evidence="12 15" id="KW-0342">GTP-binding</keyword>
<evidence type="ECO:0000256" key="6">
    <source>
        <dbReference type="ARBA" id="ARBA00022519"/>
    </source>
</evidence>
<evidence type="ECO:0000256" key="14">
    <source>
        <dbReference type="NCBIfam" id="TIGR00437"/>
    </source>
</evidence>
<dbReference type="EMBL" id="QQRQ01000041">
    <property type="protein sequence ID" value="RFT05618.1"/>
    <property type="molecule type" value="Genomic_DNA"/>
</dbReference>
<dbReference type="PANTHER" id="PTHR43185">
    <property type="entry name" value="FERROUS IRON TRANSPORT PROTEIN B"/>
    <property type="match status" value="1"/>
</dbReference>
<dbReference type="Pfam" id="PF02421">
    <property type="entry name" value="FeoB_N"/>
    <property type="match status" value="1"/>
</dbReference>
<dbReference type="PANTHER" id="PTHR43185:SF1">
    <property type="entry name" value="FE(2+) TRANSPORTER FEOB"/>
    <property type="match status" value="1"/>
</dbReference>
<protein>
    <recommendedName>
        <fullName evidence="14 17">Ferrous iron transport protein B</fullName>
    </recommendedName>
</protein>
<evidence type="ECO:0000313" key="20">
    <source>
        <dbReference type="Proteomes" id="UP000260649"/>
    </source>
</evidence>
<evidence type="ECO:0000256" key="16">
    <source>
        <dbReference type="PIRSR" id="PIRSR603373-2"/>
    </source>
</evidence>
<keyword evidence="11" id="KW-0406">Ion transport</keyword>
<dbReference type="GeneID" id="97996391"/>
<evidence type="ECO:0000256" key="12">
    <source>
        <dbReference type="ARBA" id="ARBA00023134"/>
    </source>
</evidence>
<keyword evidence="16" id="KW-0479">Metal-binding</keyword>
<keyword evidence="6" id="KW-0997">Cell inner membrane</keyword>
<dbReference type="Gene3D" id="1.10.287.1770">
    <property type="match status" value="1"/>
</dbReference>
<dbReference type="InterPro" id="IPR041069">
    <property type="entry name" value="FeoB_Cyto"/>
</dbReference>
<proteinExistence type="inferred from homology"/>
<comment type="caution">
    <text evidence="19">The sequence shown here is derived from an EMBL/GenBank/DDBJ whole genome shotgun (WGS) entry which is preliminary data.</text>
</comment>
<dbReference type="GO" id="GO:0046872">
    <property type="term" value="F:metal ion binding"/>
    <property type="evidence" value="ECO:0007669"/>
    <property type="project" value="UniProtKB-KW"/>
</dbReference>
<keyword evidence="20" id="KW-1185">Reference proteome</keyword>
<dbReference type="Pfam" id="PF07670">
    <property type="entry name" value="Gate"/>
    <property type="match status" value="2"/>
</dbReference>
<evidence type="ECO:0000256" key="13">
    <source>
        <dbReference type="ARBA" id="ARBA00023136"/>
    </source>
</evidence>
<name>A0A3E2B0N9_9FIRM</name>
<dbReference type="GO" id="GO:0005525">
    <property type="term" value="F:GTP binding"/>
    <property type="evidence" value="ECO:0007669"/>
    <property type="project" value="UniProtKB-KW"/>
</dbReference>
<dbReference type="RefSeq" id="WP_117142978.1">
    <property type="nucleotide sequence ID" value="NZ_CAKXKJ010000018.1"/>
</dbReference>
<evidence type="ECO:0000256" key="4">
    <source>
        <dbReference type="ARBA" id="ARBA00022475"/>
    </source>
</evidence>
<dbReference type="PROSITE" id="PS51711">
    <property type="entry name" value="G_FEOB"/>
    <property type="match status" value="1"/>
</dbReference>
<feature type="transmembrane region" description="Helical" evidence="17">
    <location>
        <begin position="280"/>
        <end position="305"/>
    </location>
</feature>
<evidence type="ECO:0000256" key="17">
    <source>
        <dbReference type="RuleBase" id="RU362098"/>
    </source>
</evidence>
<keyword evidence="3 17" id="KW-0813">Transport</keyword>
<evidence type="ECO:0000256" key="1">
    <source>
        <dbReference type="ARBA" id="ARBA00003926"/>
    </source>
</evidence>
<feature type="transmembrane region" description="Helical" evidence="17">
    <location>
        <begin position="648"/>
        <end position="670"/>
    </location>
</feature>
<feature type="binding site" evidence="15">
    <location>
        <begin position="53"/>
        <end position="56"/>
    </location>
    <ligand>
        <name>GTP</name>
        <dbReference type="ChEBI" id="CHEBI:37565"/>
        <label>1</label>
    </ligand>
</feature>
<dbReference type="InterPro" id="IPR027417">
    <property type="entry name" value="P-loop_NTPase"/>
</dbReference>
<evidence type="ECO:0000313" key="19">
    <source>
        <dbReference type="EMBL" id="RFT05618.1"/>
    </source>
</evidence>
<keyword evidence="5 17" id="KW-0410">Iron transport</keyword>
<evidence type="ECO:0000256" key="3">
    <source>
        <dbReference type="ARBA" id="ARBA00022448"/>
    </source>
</evidence>
<organism evidence="19 20">
    <name type="scientific">Evtepia gabavorous</name>
    <dbReference type="NCBI Taxonomy" id="2211183"/>
    <lineage>
        <taxon>Bacteria</taxon>
        <taxon>Bacillati</taxon>
        <taxon>Bacillota</taxon>
        <taxon>Clostridia</taxon>
        <taxon>Eubacteriales</taxon>
        <taxon>Evtepia</taxon>
    </lineage>
</organism>
<comment type="subcellular location">
    <subcellularLocation>
        <location evidence="2">Cell inner membrane</location>
        <topology evidence="2">Multi-pass membrane protein</topology>
    </subcellularLocation>
    <subcellularLocation>
        <location evidence="17">Cell membrane</location>
        <topology evidence="17">Multi-pass membrane protein</topology>
    </subcellularLocation>
</comment>
<dbReference type="Gene3D" id="3.40.50.300">
    <property type="entry name" value="P-loop containing nucleotide triphosphate hydrolases"/>
    <property type="match status" value="1"/>
</dbReference>
<feature type="transmembrane region" description="Helical" evidence="17">
    <location>
        <begin position="458"/>
        <end position="481"/>
    </location>
</feature>
<feature type="binding site" evidence="15">
    <location>
        <begin position="113"/>
        <end position="116"/>
    </location>
    <ligand>
        <name>GTP</name>
        <dbReference type="ChEBI" id="CHEBI:37565"/>
        <label>1</label>
    </ligand>
</feature>
<keyword evidence="10 17" id="KW-0408">Iron</keyword>
<dbReference type="Proteomes" id="UP000260649">
    <property type="component" value="Unassembled WGS sequence"/>
</dbReference>
<dbReference type="InterPro" id="IPR003373">
    <property type="entry name" value="Fe2_transport_prot-B"/>
</dbReference>
<feature type="binding site" evidence="16">
    <location>
        <position position="19"/>
    </location>
    <ligand>
        <name>Mg(2+)</name>
        <dbReference type="ChEBI" id="CHEBI:18420"/>
        <label>2</label>
    </ligand>
</feature>
<evidence type="ECO:0000256" key="2">
    <source>
        <dbReference type="ARBA" id="ARBA00004429"/>
    </source>
</evidence>
<accession>A0A3E2B0N9</accession>
<keyword evidence="9 17" id="KW-1133">Transmembrane helix</keyword>
<feature type="binding site" evidence="16">
    <location>
        <position position="23"/>
    </location>
    <ligand>
        <name>Mg(2+)</name>
        <dbReference type="ChEBI" id="CHEBI:18420"/>
        <label>2</label>
    </ligand>
</feature>
<dbReference type="InterPro" id="IPR030389">
    <property type="entry name" value="G_FEOB_dom"/>
</dbReference>
<dbReference type="OrthoDB" id="9809127at2"/>
<keyword evidence="7 17" id="KW-0812">Transmembrane</keyword>
<keyword evidence="4" id="KW-1003">Cell membrane</keyword>
<evidence type="ECO:0000256" key="11">
    <source>
        <dbReference type="ARBA" id="ARBA00023065"/>
    </source>
</evidence>
<dbReference type="GO" id="GO:0005886">
    <property type="term" value="C:plasma membrane"/>
    <property type="evidence" value="ECO:0007669"/>
    <property type="project" value="UniProtKB-SubCell"/>
</dbReference>
<evidence type="ECO:0000256" key="8">
    <source>
        <dbReference type="ARBA" id="ARBA00022741"/>
    </source>
</evidence>